<evidence type="ECO:0000313" key="3">
    <source>
        <dbReference type="Proteomes" id="UP001162030"/>
    </source>
</evidence>
<name>A0ABM9HWM2_9GAMM</name>
<dbReference type="NCBIfam" id="TIGR02595">
    <property type="entry name" value="PEP_CTERM"/>
    <property type="match status" value="1"/>
</dbReference>
<organism evidence="2 3">
    <name type="scientific">Methylocaldum szegediense</name>
    <dbReference type="NCBI Taxonomy" id="73780"/>
    <lineage>
        <taxon>Bacteria</taxon>
        <taxon>Pseudomonadati</taxon>
        <taxon>Pseudomonadota</taxon>
        <taxon>Gammaproteobacteria</taxon>
        <taxon>Methylococcales</taxon>
        <taxon>Methylococcaceae</taxon>
        <taxon>Methylocaldum</taxon>
    </lineage>
</organism>
<gene>
    <name evidence="2" type="ORF">MSZNOR_0330</name>
</gene>
<dbReference type="Proteomes" id="UP001162030">
    <property type="component" value="Chromosome"/>
</dbReference>
<evidence type="ECO:0000259" key="1">
    <source>
        <dbReference type="Pfam" id="PF07589"/>
    </source>
</evidence>
<dbReference type="Pfam" id="PF07589">
    <property type="entry name" value="PEP-CTERM"/>
    <property type="match status" value="1"/>
</dbReference>
<proteinExistence type="predicted"/>
<feature type="domain" description="Ice-binding protein C-terminal" evidence="1">
    <location>
        <begin position="247"/>
        <end position="270"/>
    </location>
</feature>
<sequence length="277" mass="29826">MYKCISGISLQSIFLQGVWRQFLSLIMGIVFFSVSGIGHTPVIDDSNSSRVVNVEVSPRYLKGELIDLDIVPLEVSSGTAPTLYADTISDLSLNLVLDSILGSVGGIGASASVSRDYGALEATGETKLAGLELSIAGKPFVYIDIPRTPNYIVGTPMSNLPGFSLIPNKQIRTRNDIIPHNQEKIEEESDQAATPVARDDTDYFDEALNEAEPDQTDPLAARDYSDYFDEVLSEAEPNRTPAPATATIPEPGTLALLGAGFAILSWKSRRKTAAFLA</sequence>
<dbReference type="RefSeq" id="WP_026610487.1">
    <property type="nucleotide sequence ID" value="NZ_OX458333.1"/>
</dbReference>
<keyword evidence="3" id="KW-1185">Reference proteome</keyword>
<dbReference type="InterPro" id="IPR013424">
    <property type="entry name" value="Ice-binding_C"/>
</dbReference>
<evidence type="ECO:0000313" key="2">
    <source>
        <dbReference type="EMBL" id="CAI8733763.1"/>
    </source>
</evidence>
<protein>
    <recommendedName>
        <fullName evidence="1">Ice-binding protein C-terminal domain-containing protein</fullName>
    </recommendedName>
</protein>
<dbReference type="EMBL" id="OX458333">
    <property type="protein sequence ID" value="CAI8733763.1"/>
    <property type="molecule type" value="Genomic_DNA"/>
</dbReference>
<reference evidence="2 3" key="1">
    <citation type="submission" date="2023-03" db="EMBL/GenBank/DDBJ databases">
        <authorList>
            <person name="Pearce D."/>
        </authorList>
    </citation>
    <scope>NUCLEOTIDE SEQUENCE [LARGE SCALE GENOMIC DNA]</scope>
    <source>
        <strain evidence="2">Msz</strain>
    </source>
</reference>
<accession>A0ABM9HWM2</accession>